<dbReference type="RefSeq" id="XP_014554431.1">
    <property type="nucleotide sequence ID" value="XM_014698945.1"/>
</dbReference>
<evidence type="ECO:0000259" key="2">
    <source>
        <dbReference type="Pfam" id="PF06985"/>
    </source>
</evidence>
<accession>W7EGM2</accession>
<evidence type="ECO:0000313" key="3">
    <source>
        <dbReference type="EMBL" id="EUN24850.1"/>
    </source>
</evidence>
<evidence type="ECO:0000256" key="1">
    <source>
        <dbReference type="SAM" id="MobiDB-lite"/>
    </source>
</evidence>
<dbReference type="OrthoDB" id="674604at2759"/>
<dbReference type="PANTHER" id="PTHR10622:SF10">
    <property type="entry name" value="HET DOMAIN-CONTAINING PROTEIN"/>
    <property type="match status" value="1"/>
</dbReference>
<name>W7EGM2_BIPV3</name>
<gene>
    <name evidence="3" type="ORF">COCVIDRAFT_28468</name>
</gene>
<protein>
    <recommendedName>
        <fullName evidence="2">Heterokaryon incompatibility domain-containing protein</fullName>
    </recommendedName>
</protein>
<dbReference type="InterPro" id="IPR010730">
    <property type="entry name" value="HET"/>
</dbReference>
<dbReference type="EMBL" id="KI968760">
    <property type="protein sequence ID" value="EUN24850.1"/>
    <property type="molecule type" value="Genomic_DNA"/>
</dbReference>
<organism evidence="3 4">
    <name type="scientific">Bipolaris victoriae (strain FI3)</name>
    <name type="common">Victoria blight of oats agent</name>
    <name type="synonym">Cochliobolus victoriae</name>
    <dbReference type="NCBI Taxonomy" id="930091"/>
    <lineage>
        <taxon>Eukaryota</taxon>
        <taxon>Fungi</taxon>
        <taxon>Dikarya</taxon>
        <taxon>Ascomycota</taxon>
        <taxon>Pezizomycotina</taxon>
        <taxon>Dothideomycetes</taxon>
        <taxon>Pleosporomycetidae</taxon>
        <taxon>Pleosporales</taxon>
        <taxon>Pleosporineae</taxon>
        <taxon>Pleosporaceae</taxon>
        <taxon>Bipolaris</taxon>
    </lineage>
</organism>
<dbReference type="Pfam" id="PF06985">
    <property type="entry name" value="HET"/>
    <property type="match status" value="1"/>
</dbReference>
<dbReference type="PANTHER" id="PTHR10622">
    <property type="entry name" value="HET DOMAIN-CONTAINING PROTEIN"/>
    <property type="match status" value="1"/>
</dbReference>
<evidence type="ECO:0000313" key="4">
    <source>
        <dbReference type="Proteomes" id="UP000054337"/>
    </source>
</evidence>
<dbReference type="GeneID" id="26254146"/>
<dbReference type="AlphaFoldDB" id="W7EGM2"/>
<feature type="region of interest" description="Disordered" evidence="1">
    <location>
        <begin position="207"/>
        <end position="228"/>
    </location>
</feature>
<dbReference type="HOGENOM" id="CLU_000288_138_0_1"/>
<sequence>MGAGNVPAYAILSHTWLSGQEATFDEFTGGLGRDKAGFDKIRFCAQQAQQDDLRYLWVDTCCINKADNVELQHAINSCFADVFGAEPTTEHVPNIHVWEEEFRRSRWFTRGWTLQELLAPRVASFYSRDWMHLGDRDNLKQLIHEITNIPCPVLTGAPLDNFSVEERLSWSNQRQTTRVEDKAYSLLGIFGLFTFLNYGEGERPMLSKGYEKRSQKARRDRSSDRRQR</sequence>
<feature type="domain" description="Heterokaryon incompatibility" evidence="2">
    <location>
        <begin position="9"/>
        <end position="76"/>
    </location>
</feature>
<proteinExistence type="predicted"/>
<keyword evidence="4" id="KW-1185">Reference proteome</keyword>
<reference evidence="3 4" key="1">
    <citation type="journal article" date="2013" name="PLoS Genet.">
        <title>Comparative genome structure, secondary metabolite, and effector coding capacity across Cochliobolus pathogens.</title>
        <authorList>
            <person name="Condon B.J."/>
            <person name="Leng Y."/>
            <person name="Wu D."/>
            <person name="Bushley K.E."/>
            <person name="Ohm R.A."/>
            <person name="Otillar R."/>
            <person name="Martin J."/>
            <person name="Schackwitz W."/>
            <person name="Grimwood J."/>
            <person name="MohdZainudin N."/>
            <person name="Xue C."/>
            <person name="Wang R."/>
            <person name="Manning V.A."/>
            <person name="Dhillon B."/>
            <person name="Tu Z.J."/>
            <person name="Steffenson B.J."/>
            <person name="Salamov A."/>
            <person name="Sun H."/>
            <person name="Lowry S."/>
            <person name="LaButti K."/>
            <person name="Han J."/>
            <person name="Copeland A."/>
            <person name="Lindquist E."/>
            <person name="Barry K."/>
            <person name="Schmutz J."/>
            <person name="Baker S.E."/>
            <person name="Ciuffetti L.M."/>
            <person name="Grigoriev I.V."/>
            <person name="Zhong S."/>
            <person name="Turgeon B.G."/>
        </authorList>
    </citation>
    <scope>NUCLEOTIDE SEQUENCE [LARGE SCALE GENOMIC DNA]</scope>
    <source>
        <strain evidence="3 4">FI3</strain>
    </source>
</reference>
<dbReference type="Proteomes" id="UP000054337">
    <property type="component" value="Unassembled WGS sequence"/>
</dbReference>